<dbReference type="EMBL" id="JAAIIJ010000027">
    <property type="protein sequence ID" value="NMN02730.1"/>
    <property type="molecule type" value="Genomic_DNA"/>
</dbReference>
<dbReference type="Pfam" id="PF04586">
    <property type="entry name" value="Peptidase_S78"/>
    <property type="match status" value="1"/>
</dbReference>
<dbReference type="NCBIfam" id="TIGR01543">
    <property type="entry name" value="proheadase_HK97"/>
    <property type="match status" value="1"/>
</dbReference>
<name>A0ABX1SY23_9BIFI</name>
<gene>
    <name evidence="6" type="ORF">G1C94_1352</name>
</gene>
<evidence type="ECO:0000313" key="6">
    <source>
        <dbReference type="EMBL" id="NMN02730.1"/>
    </source>
</evidence>
<feature type="compositionally biased region" description="Basic and acidic residues" evidence="4">
    <location>
        <begin position="240"/>
        <end position="253"/>
    </location>
</feature>
<keyword evidence="7" id="KW-1185">Reference proteome</keyword>
<proteinExistence type="predicted"/>
<protein>
    <submittedName>
        <fullName evidence="6">Phage prohead protease</fullName>
    </submittedName>
</protein>
<evidence type="ECO:0000256" key="1">
    <source>
        <dbReference type="ARBA" id="ARBA00022612"/>
    </source>
</evidence>
<accession>A0ABX1SY23</accession>
<feature type="domain" description="Prohead serine protease" evidence="5">
    <location>
        <begin position="23"/>
        <end position="169"/>
    </location>
</feature>
<dbReference type="GO" id="GO:0006508">
    <property type="term" value="P:proteolysis"/>
    <property type="evidence" value="ECO:0007669"/>
    <property type="project" value="UniProtKB-KW"/>
</dbReference>
<evidence type="ECO:0000259" key="5">
    <source>
        <dbReference type="Pfam" id="PF04586"/>
    </source>
</evidence>
<dbReference type="GO" id="GO:0008233">
    <property type="term" value="F:peptidase activity"/>
    <property type="evidence" value="ECO:0007669"/>
    <property type="project" value="UniProtKB-KW"/>
</dbReference>
<dbReference type="Proteomes" id="UP000553756">
    <property type="component" value="Unassembled WGS sequence"/>
</dbReference>
<dbReference type="RefSeq" id="WP_172146884.1">
    <property type="nucleotide sequence ID" value="NZ_JAAIIJ010000027.1"/>
</dbReference>
<keyword evidence="3" id="KW-0378">Hydrolase</keyword>
<keyword evidence="2 6" id="KW-0645">Protease</keyword>
<evidence type="ECO:0000313" key="7">
    <source>
        <dbReference type="Proteomes" id="UP000553756"/>
    </source>
</evidence>
<reference evidence="6 7" key="1">
    <citation type="submission" date="2020-02" db="EMBL/GenBank/DDBJ databases">
        <title>Characterization of phylogenetic diversity of novel bifidobacterial species isolated in Czech ZOOs.</title>
        <authorList>
            <person name="Lugli G.A."/>
            <person name="Vera N.B."/>
            <person name="Ventura M."/>
        </authorList>
    </citation>
    <scope>NUCLEOTIDE SEQUENCE [LARGE SCALE GENOMIC DNA]</scope>
    <source>
        <strain evidence="6 7">DSM 109963</strain>
    </source>
</reference>
<comment type="caution">
    <text evidence="6">The sequence shown here is derived from an EMBL/GenBank/DDBJ whole genome shotgun (WGS) entry which is preliminary data.</text>
</comment>
<feature type="compositionally biased region" description="Polar residues" evidence="4">
    <location>
        <begin position="221"/>
        <end position="230"/>
    </location>
</feature>
<organism evidence="6 7">
    <name type="scientific">Bifidobacterium panos</name>
    <dbReference type="NCBI Taxonomy" id="2675321"/>
    <lineage>
        <taxon>Bacteria</taxon>
        <taxon>Bacillati</taxon>
        <taxon>Actinomycetota</taxon>
        <taxon>Actinomycetes</taxon>
        <taxon>Bifidobacteriales</taxon>
        <taxon>Bifidobacteriaceae</taxon>
        <taxon>Bifidobacterium</taxon>
    </lineage>
</organism>
<dbReference type="InterPro" id="IPR006433">
    <property type="entry name" value="Prohead_protease"/>
</dbReference>
<feature type="compositionally biased region" description="Basic and acidic residues" evidence="4">
    <location>
        <begin position="208"/>
        <end position="220"/>
    </location>
</feature>
<dbReference type="InterPro" id="IPR054613">
    <property type="entry name" value="Peptidase_S78_dom"/>
</dbReference>
<feature type="region of interest" description="Disordered" evidence="4">
    <location>
        <begin position="208"/>
        <end position="254"/>
    </location>
</feature>
<evidence type="ECO:0000256" key="4">
    <source>
        <dbReference type="SAM" id="MobiDB-lite"/>
    </source>
</evidence>
<evidence type="ECO:0000256" key="2">
    <source>
        <dbReference type="ARBA" id="ARBA00022670"/>
    </source>
</evidence>
<keyword evidence="1" id="KW-1188">Viral release from host cell</keyword>
<evidence type="ECO:0000256" key="3">
    <source>
        <dbReference type="ARBA" id="ARBA00022801"/>
    </source>
</evidence>
<sequence length="272" mass="29842">MHIKQVDCRFKTGTEDTDALADGEFLAYPSTFTREPDCCGDVVAPGAFLDSIKAWKESGNTLPVMYGHRMDDPDYNVGGVLDMGEDDHGWWIKGRFDMDSPKAAQVYRLVKEHRLSQLSFAFDVEDEGTVTLDDGTKANELRKLSVYEASFVPVGANQDTSVVAVKSATDALCDGMKDGRVLSAKNTETLRDIASELETQSKRIKDFLSEAAPRTDDKKNNQSNDATASAPSEAKDEEPTEAKSEEPNKKAESEALALAIDIALLGEERIHQ</sequence>